<organism evidence="2 3">
    <name type="scientific">Bacteroides uniformis str. 3978 T3 ii</name>
    <dbReference type="NCBI Taxonomy" id="1339349"/>
    <lineage>
        <taxon>Bacteria</taxon>
        <taxon>Pseudomonadati</taxon>
        <taxon>Bacteroidota</taxon>
        <taxon>Bacteroidia</taxon>
        <taxon>Bacteroidales</taxon>
        <taxon>Bacteroidaceae</taxon>
        <taxon>Bacteroides</taxon>
    </lineage>
</organism>
<comment type="caution">
    <text evidence="2">The sequence shown here is derived from an EMBL/GenBank/DDBJ whole genome shotgun (WGS) entry which is preliminary data.</text>
</comment>
<gene>
    <name evidence="2" type="ORF">M094_3208</name>
</gene>
<dbReference type="Proteomes" id="UP000028013">
    <property type="component" value="Unassembled WGS sequence"/>
</dbReference>
<dbReference type="EMBL" id="JNHN01000004">
    <property type="protein sequence ID" value="KDS64907.1"/>
    <property type="molecule type" value="Genomic_DNA"/>
</dbReference>
<feature type="transmembrane region" description="Helical" evidence="1">
    <location>
        <begin position="68"/>
        <end position="86"/>
    </location>
</feature>
<feature type="transmembrane region" description="Helical" evidence="1">
    <location>
        <begin position="20"/>
        <end position="39"/>
    </location>
</feature>
<dbReference type="AlphaFoldDB" id="A0A078SSR9"/>
<feature type="transmembrane region" description="Helical" evidence="1">
    <location>
        <begin position="126"/>
        <end position="147"/>
    </location>
</feature>
<evidence type="ECO:0000256" key="1">
    <source>
        <dbReference type="SAM" id="Phobius"/>
    </source>
</evidence>
<evidence type="ECO:0000313" key="3">
    <source>
        <dbReference type="Proteomes" id="UP000028013"/>
    </source>
</evidence>
<feature type="transmembrane region" description="Helical" evidence="1">
    <location>
        <begin position="342"/>
        <end position="361"/>
    </location>
</feature>
<feature type="transmembrane region" description="Helical" evidence="1">
    <location>
        <begin position="98"/>
        <end position="119"/>
    </location>
</feature>
<feature type="transmembrane region" description="Helical" evidence="1">
    <location>
        <begin position="184"/>
        <end position="204"/>
    </location>
</feature>
<name>A0A078SSR9_BACUN</name>
<keyword evidence="1" id="KW-0472">Membrane</keyword>
<protein>
    <submittedName>
        <fullName evidence="2">Putative membrane protein</fullName>
    </submittedName>
</protein>
<reference evidence="2 3" key="1">
    <citation type="submission" date="2014-04" db="EMBL/GenBank/DDBJ databases">
        <authorList>
            <person name="Sears C."/>
            <person name="Carroll K."/>
            <person name="Sack B.R."/>
            <person name="Qadri F."/>
            <person name="Myers L.L."/>
            <person name="Chung G.-T."/>
            <person name="Escheverria P."/>
            <person name="Fraser C.M."/>
            <person name="Sadzewicz L."/>
            <person name="Shefchek K.A."/>
            <person name="Tallon L."/>
            <person name="Das S.P."/>
            <person name="Daugherty S."/>
            <person name="Mongodin E.F."/>
        </authorList>
    </citation>
    <scope>NUCLEOTIDE SEQUENCE [LARGE SCALE GENOMIC DNA]</scope>
    <source>
        <strain evidence="2 3">3978 T3 ii</strain>
    </source>
</reference>
<dbReference type="RefSeq" id="WP_035448242.1">
    <property type="nucleotide sequence ID" value="NZ_JNHN01000004.1"/>
</dbReference>
<accession>A0A078SSR9</accession>
<keyword evidence="1" id="KW-0812">Transmembrane</keyword>
<feature type="transmembrane region" description="Helical" evidence="1">
    <location>
        <begin position="216"/>
        <end position="241"/>
    </location>
</feature>
<dbReference type="PATRIC" id="fig|1339349.3.peg.115"/>
<evidence type="ECO:0000313" key="2">
    <source>
        <dbReference type="EMBL" id="KDS64907.1"/>
    </source>
</evidence>
<feature type="transmembrane region" description="Helical" evidence="1">
    <location>
        <begin position="247"/>
        <end position="267"/>
    </location>
</feature>
<feature type="transmembrane region" description="Helical" evidence="1">
    <location>
        <begin position="367"/>
        <end position="383"/>
    </location>
</feature>
<feature type="transmembrane region" description="Helical" evidence="1">
    <location>
        <begin position="45"/>
        <end position="63"/>
    </location>
</feature>
<sequence>MTEFLYESKVAITKPKFDIFVLAFAVLLLMFKSQRILWVRPIPEIIIVVFGIAVFLFHLRLYVNHFRYTYISVFHSMALLLFLFAYETLCVSDLNPIAILASMSTLFCTEILILIPVQFKRQILNFVIKVIQFCVGISLVGWILFLLKFPLPHYTDASDPYYYHTIYYLFNLNGDPDLQLVPRFAGFFLEPGHLGTMCVFLLCINRFRLREFGNKILLAGVLFSLSLAAYGLLVGAVIIYFIQMRKIIWIIVFGSLFATVGIISYFYNNGDNVLYQMIFHRIEFEDGEMVGNNRTSMYFDAEFDKYLSSSKVWTGMGRDAFGSEKNANQNITIGCAGYKRYFFIRGVLGTVLLLLFLVAYYWNYRSIWTLGFLIVFIVGNLIRDYPLKPIWLYLFILSLPILKLENK</sequence>
<keyword evidence="1" id="KW-1133">Transmembrane helix</keyword>
<proteinExistence type="predicted"/>